<keyword evidence="3" id="KW-1003">Cell membrane</keyword>
<keyword evidence="4 7" id="KW-0812">Transmembrane</keyword>
<comment type="subcellular location">
    <subcellularLocation>
        <location evidence="1 7">Cell membrane</location>
        <topology evidence="1 7">Multi-pass membrane protein</topology>
    </subcellularLocation>
</comment>
<evidence type="ECO:0000313" key="10">
    <source>
        <dbReference type="Proteomes" id="UP000003280"/>
    </source>
</evidence>
<comment type="similarity">
    <text evidence="7">Belongs to the binding-protein-dependent transport system permease family.</text>
</comment>
<gene>
    <name evidence="9" type="ORF">HMPREF9225_1877</name>
</gene>
<evidence type="ECO:0000256" key="6">
    <source>
        <dbReference type="ARBA" id="ARBA00023136"/>
    </source>
</evidence>
<evidence type="ECO:0000256" key="2">
    <source>
        <dbReference type="ARBA" id="ARBA00022448"/>
    </source>
</evidence>
<evidence type="ECO:0000256" key="7">
    <source>
        <dbReference type="RuleBase" id="RU363032"/>
    </source>
</evidence>
<evidence type="ECO:0000259" key="8">
    <source>
        <dbReference type="PROSITE" id="PS50928"/>
    </source>
</evidence>
<proteinExistence type="inferred from homology"/>
<organism evidence="9 10">
    <name type="scientific">Peptoniphilus duerdenii ATCC BAA-1640</name>
    <dbReference type="NCBI Taxonomy" id="862517"/>
    <lineage>
        <taxon>Bacteria</taxon>
        <taxon>Bacillati</taxon>
        <taxon>Bacillota</taxon>
        <taxon>Tissierellia</taxon>
        <taxon>Tissierellales</taxon>
        <taxon>Peptoniphilaceae</taxon>
        <taxon>Peptoniphilus</taxon>
    </lineage>
</organism>
<keyword evidence="2 7" id="KW-0813">Transport</keyword>
<feature type="transmembrane region" description="Helical" evidence="7">
    <location>
        <begin position="137"/>
        <end position="165"/>
    </location>
</feature>
<dbReference type="InterPro" id="IPR035906">
    <property type="entry name" value="MetI-like_sf"/>
</dbReference>
<dbReference type="Proteomes" id="UP000003280">
    <property type="component" value="Unassembled WGS sequence"/>
</dbReference>
<dbReference type="OrthoDB" id="24153at2"/>
<evidence type="ECO:0000256" key="3">
    <source>
        <dbReference type="ARBA" id="ARBA00022475"/>
    </source>
</evidence>
<dbReference type="RefSeq" id="WP_008902652.1">
    <property type="nucleotide sequence ID" value="NZ_GL397071.1"/>
</dbReference>
<feature type="transmembrane region" description="Helical" evidence="7">
    <location>
        <begin position="9"/>
        <end position="27"/>
    </location>
</feature>
<feature type="transmembrane region" description="Helical" evidence="7">
    <location>
        <begin position="186"/>
        <end position="206"/>
    </location>
</feature>
<dbReference type="STRING" id="862517.HMPREF9225_1877"/>
<dbReference type="HOGENOM" id="CLU_036879_0_2_9"/>
<dbReference type="PANTHER" id="PTHR43163:SF6">
    <property type="entry name" value="DIPEPTIDE TRANSPORT SYSTEM PERMEASE PROTEIN DPPB-RELATED"/>
    <property type="match status" value="1"/>
</dbReference>
<comment type="caution">
    <text evidence="9">The sequence shown here is derived from an EMBL/GenBank/DDBJ whole genome shotgun (WGS) entry which is preliminary data.</text>
</comment>
<dbReference type="eggNOG" id="COG0601">
    <property type="taxonomic scope" value="Bacteria"/>
</dbReference>
<evidence type="ECO:0000313" key="9">
    <source>
        <dbReference type="EMBL" id="EFM24456.1"/>
    </source>
</evidence>
<protein>
    <submittedName>
        <fullName evidence="9">ABC transporter, permease protein</fullName>
    </submittedName>
</protein>
<dbReference type="Gene3D" id="1.10.3720.10">
    <property type="entry name" value="MetI-like"/>
    <property type="match status" value="1"/>
</dbReference>
<dbReference type="PANTHER" id="PTHR43163">
    <property type="entry name" value="DIPEPTIDE TRANSPORT SYSTEM PERMEASE PROTEIN DPPB-RELATED"/>
    <property type="match status" value="1"/>
</dbReference>
<evidence type="ECO:0000256" key="5">
    <source>
        <dbReference type="ARBA" id="ARBA00022989"/>
    </source>
</evidence>
<dbReference type="CDD" id="cd06261">
    <property type="entry name" value="TM_PBP2"/>
    <property type="match status" value="1"/>
</dbReference>
<feature type="domain" description="ABC transmembrane type-1" evidence="8">
    <location>
        <begin position="98"/>
        <end position="312"/>
    </location>
</feature>
<evidence type="ECO:0000256" key="1">
    <source>
        <dbReference type="ARBA" id="ARBA00004651"/>
    </source>
</evidence>
<dbReference type="GO" id="GO:0005886">
    <property type="term" value="C:plasma membrane"/>
    <property type="evidence" value="ECO:0007669"/>
    <property type="project" value="UniProtKB-SubCell"/>
</dbReference>
<dbReference type="Pfam" id="PF00528">
    <property type="entry name" value="BPD_transp_1"/>
    <property type="match status" value="1"/>
</dbReference>
<dbReference type="GO" id="GO:0055085">
    <property type="term" value="P:transmembrane transport"/>
    <property type="evidence" value="ECO:0007669"/>
    <property type="project" value="InterPro"/>
</dbReference>
<dbReference type="PROSITE" id="PS50928">
    <property type="entry name" value="ABC_TM1"/>
    <property type="match status" value="1"/>
</dbReference>
<keyword evidence="10" id="KW-1185">Reference proteome</keyword>
<feature type="transmembrane region" description="Helical" evidence="7">
    <location>
        <begin position="107"/>
        <end position="125"/>
    </location>
</feature>
<dbReference type="AlphaFoldDB" id="E0NNY8"/>
<sequence length="325" mass="36707">MAKKVLKQITYFICLLIFVTFISFLLMDISPIDPVSAFARSRGVGLTPEMREKLIREWGLDLPFIKRYWIWICHLVRGNLGISNIYGRPVLEIIKRGFKSSIMLMSFAWIIQGIFGLFLGIVAGSNENSLRDRSIKLYAIVLASTPQFWVGMLMIIIFSIKLGLFPASMGSPIGMLEKDISIASRLHHMILPGITLAIVGISNIALHTRQKVIDVMNSEYVLYAYSRGIKKNRIVNSYALKNMILPGLTIQFTYFSELFSGAVLAENVFNYPGLGSLTVEAGLRGDVPLLLGLVLFSMIFVYVGNRMCDLMYVILDPRMRWQDED</sequence>
<dbReference type="SUPFAM" id="SSF161098">
    <property type="entry name" value="MetI-like"/>
    <property type="match status" value="1"/>
</dbReference>
<evidence type="ECO:0000256" key="4">
    <source>
        <dbReference type="ARBA" id="ARBA00022692"/>
    </source>
</evidence>
<accession>E0NNY8</accession>
<feature type="transmembrane region" description="Helical" evidence="7">
    <location>
        <begin position="287"/>
        <end position="304"/>
    </location>
</feature>
<name>E0NNY8_9FIRM</name>
<keyword evidence="5 7" id="KW-1133">Transmembrane helix</keyword>
<reference evidence="9 10" key="1">
    <citation type="submission" date="2010-07" db="EMBL/GenBank/DDBJ databases">
        <authorList>
            <person name="Muzny D."/>
            <person name="Qin X."/>
            <person name="Deng J."/>
            <person name="Jiang H."/>
            <person name="Liu Y."/>
            <person name="Qu J."/>
            <person name="Song X.-Z."/>
            <person name="Zhang L."/>
            <person name="Thornton R."/>
            <person name="Coyle M."/>
            <person name="Francisco L."/>
            <person name="Jackson L."/>
            <person name="Javaid M."/>
            <person name="Korchina V."/>
            <person name="Kovar C."/>
            <person name="Mata R."/>
            <person name="Mathew T."/>
            <person name="Ngo R."/>
            <person name="Nguyen L."/>
            <person name="Nguyen N."/>
            <person name="Okwuonu G."/>
            <person name="Ongeri F."/>
            <person name="Pham C."/>
            <person name="Simmons D."/>
            <person name="Wilczek-Boney K."/>
            <person name="Hale W."/>
            <person name="Jakkamsetti A."/>
            <person name="Pham P."/>
            <person name="Ruth R."/>
            <person name="San Lucas F."/>
            <person name="Warren J."/>
            <person name="Zhang J."/>
            <person name="Zhao Z."/>
            <person name="Zhou C."/>
            <person name="Zhu D."/>
            <person name="Lee S."/>
            <person name="Bess C."/>
            <person name="Blankenburg K."/>
            <person name="Forbes L."/>
            <person name="Fu Q."/>
            <person name="Gubbala S."/>
            <person name="Hirani K."/>
            <person name="Jayaseelan J.C."/>
            <person name="Lara F."/>
            <person name="Munidasa M."/>
            <person name="Palculict T."/>
            <person name="Patil S."/>
            <person name="Pu L.-L."/>
            <person name="Saada N."/>
            <person name="Tang L."/>
            <person name="Weissenberger G."/>
            <person name="Zhu Y."/>
            <person name="Hemphill L."/>
            <person name="Shang Y."/>
            <person name="Youmans B."/>
            <person name="Ayvaz T."/>
            <person name="Ross M."/>
            <person name="Santibanez J."/>
            <person name="Aqrawi P."/>
            <person name="Gross S."/>
            <person name="Joshi V."/>
            <person name="Fowler G."/>
            <person name="Nazareth L."/>
            <person name="Reid J."/>
            <person name="Worley K."/>
            <person name="Petrosino J."/>
            <person name="Highlander S."/>
            <person name="Gibbs R."/>
        </authorList>
    </citation>
    <scope>NUCLEOTIDE SEQUENCE [LARGE SCALE GENOMIC DNA]</scope>
    <source>
        <strain evidence="9 10">ATCC BAA-1640</strain>
    </source>
</reference>
<dbReference type="EMBL" id="AEEH01000053">
    <property type="protein sequence ID" value="EFM24456.1"/>
    <property type="molecule type" value="Genomic_DNA"/>
</dbReference>
<dbReference type="InterPro" id="IPR000515">
    <property type="entry name" value="MetI-like"/>
</dbReference>
<keyword evidence="6 7" id="KW-0472">Membrane</keyword>